<dbReference type="GeneID" id="11469728"/>
<keyword evidence="2" id="KW-1185">Reference proteome</keyword>
<dbReference type="AlphaFoldDB" id="G8JWD6"/>
<dbReference type="KEGG" id="erc:Ecym_7316"/>
<organism evidence="1 2">
    <name type="scientific">Eremothecium cymbalariae (strain CBS 270.75 / DBVPG 7215 / KCTC 17166 / NRRL Y-17582)</name>
    <name type="common">Yeast</name>
    <dbReference type="NCBI Taxonomy" id="931890"/>
    <lineage>
        <taxon>Eukaryota</taxon>
        <taxon>Fungi</taxon>
        <taxon>Dikarya</taxon>
        <taxon>Ascomycota</taxon>
        <taxon>Saccharomycotina</taxon>
        <taxon>Saccharomycetes</taxon>
        <taxon>Saccharomycetales</taxon>
        <taxon>Saccharomycetaceae</taxon>
        <taxon>Eremothecium</taxon>
    </lineage>
</organism>
<gene>
    <name evidence="1" type="ordered locus">Ecym_7316</name>
</gene>
<sequence>MRESTLSFNPEFVGSSGSKHGNSILLEEIYPHCGYPKTSHCKESRPRLKVNTSLATSLVPIDYGPEIPFTFEEGCELGGSSSSVFDSAASSMYNMDYGTEISAGYREDVSQMDLTPVHTPVNRLDPFFKRCNDSVTSLASSVSDFSDCTPLSPQPNFTPDFVRLLLNTYYLACSDSTGTPFDHNNPPSGILNKVAKLAVEISDRDGLEIGCGRDKWLLTAIRKRILQEVRKEAYLSRNSSLMSLPSTPYQFDENASDINGFFLDQLQYDYPNLHADYQSFQGYPLCIFTGQLESATPFSIMSPMEHESFKSNSSVTTRCRSRSASIHLSDPQCSATSVFNDKSGNDSTIDTKLSPLTPARTQEISVTF</sequence>
<dbReference type="RefSeq" id="XP_003647968.1">
    <property type="nucleotide sequence ID" value="XM_003647920.1"/>
</dbReference>
<evidence type="ECO:0000313" key="2">
    <source>
        <dbReference type="Proteomes" id="UP000006790"/>
    </source>
</evidence>
<dbReference type="InParanoid" id="G8JWD6"/>
<dbReference type="EMBL" id="CP002503">
    <property type="protein sequence ID" value="AET41151.1"/>
    <property type="molecule type" value="Genomic_DNA"/>
</dbReference>
<proteinExistence type="predicted"/>
<name>G8JWD6_ERECY</name>
<protein>
    <submittedName>
        <fullName evidence="1">Uncharacterized protein</fullName>
    </submittedName>
</protein>
<dbReference type="OrthoDB" id="3979912at2759"/>
<accession>G8JWD6</accession>
<dbReference type="HOGENOM" id="CLU_752329_0_0_1"/>
<dbReference type="eggNOG" id="ENOG502S29D">
    <property type="taxonomic scope" value="Eukaryota"/>
</dbReference>
<dbReference type="Proteomes" id="UP000006790">
    <property type="component" value="Chromosome 7"/>
</dbReference>
<reference evidence="2" key="1">
    <citation type="journal article" date="2012" name="G3 (Bethesda)">
        <title>Pichia sorbitophila, an interspecies yeast hybrid reveals early steps of genome resolution following polyploidization.</title>
        <authorList>
            <person name="Leh Louis V."/>
            <person name="Despons L."/>
            <person name="Friedrich A."/>
            <person name="Martin T."/>
            <person name="Durrens P."/>
            <person name="Casaregola S."/>
            <person name="Neuveglise C."/>
            <person name="Fairhead C."/>
            <person name="Marck C."/>
            <person name="Cruz J.A."/>
            <person name="Straub M.L."/>
            <person name="Kugler V."/>
            <person name="Sacerdot C."/>
            <person name="Uzunov Z."/>
            <person name="Thierry A."/>
            <person name="Weiss S."/>
            <person name="Bleykasten C."/>
            <person name="De Montigny J."/>
            <person name="Jacques N."/>
            <person name="Jung P."/>
            <person name="Lemaire M."/>
            <person name="Mallet S."/>
            <person name="Morel G."/>
            <person name="Richard G.F."/>
            <person name="Sarkar A."/>
            <person name="Savel G."/>
            <person name="Schacherer J."/>
            <person name="Seret M.L."/>
            <person name="Talla E."/>
            <person name="Samson G."/>
            <person name="Jubin C."/>
            <person name="Poulain J."/>
            <person name="Vacherie B."/>
            <person name="Barbe V."/>
            <person name="Pelletier E."/>
            <person name="Sherman D.J."/>
            <person name="Westhof E."/>
            <person name="Weissenbach J."/>
            <person name="Baret P.V."/>
            <person name="Wincker P."/>
            <person name="Gaillardin C."/>
            <person name="Dujon B."/>
            <person name="Souciet J.L."/>
        </authorList>
    </citation>
    <scope>NUCLEOTIDE SEQUENCE [LARGE SCALE GENOMIC DNA]</scope>
    <source>
        <strain evidence="2">CBS 270.75 / DBVPG 7215 / KCTC 17166 / NRRL Y-17582</strain>
    </source>
</reference>
<evidence type="ECO:0000313" key="1">
    <source>
        <dbReference type="EMBL" id="AET41151.1"/>
    </source>
</evidence>